<dbReference type="CDD" id="cd19757">
    <property type="entry name" value="Bbox1"/>
    <property type="match status" value="1"/>
</dbReference>
<dbReference type="GO" id="GO:0008270">
    <property type="term" value="F:zinc ion binding"/>
    <property type="evidence" value="ECO:0007669"/>
    <property type="project" value="UniProtKB-KW"/>
</dbReference>
<dbReference type="InterPro" id="IPR000315">
    <property type="entry name" value="Znf_B-box"/>
</dbReference>
<dbReference type="OrthoDB" id="6086200at2759"/>
<dbReference type="AlphaFoldDB" id="A0A6J8EGX9"/>
<dbReference type="PROSITE" id="PS50119">
    <property type="entry name" value="ZF_BBOX"/>
    <property type="match status" value="1"/>
</dbReference>
<dbReference type="InterPro" id="IPR011042">
    <property type="entry name" value="6-blade_b-propeller_TolB-like"/>
</dbReference>
<dbReference type="PANTHER" id="PTHR25462:SF296">
    <property type="entry name" value="MEIOTIC P26, ISOFORM F"/>
    <property type="match status" value="1"/>
</dbReference>
<accession>A0A6J8EGX9</accession>
<evidence type="ECO:0000259" key="2">
    <source>
        <dbReference type="PROSITE" id="PS50119"/>
    </source>
</evidence>
<keyword evidence="1" id="KW-0862">Zinc</keyword>
<dbReference type="PANTHER" id="PTHR25462">
    <property type="entry name" value="BONUS, ISOFORM C-RELATED"/>
    <property type="match status" value="1"/>
</dbReference>
<dbReference type="SUPFAM" id="SSF57845">
    <property type="entry name" value="B-box zinc-binding domain"/>
    <property type="match status" value="1"/>
</dbReference>
<dbReference type="EMBL" id="CACVKT020009033">
    <property type="protein sequence ID" value="CAC5419507.1"/>
    <property type="molecule type" value="Genomic_DNA"/>
</dbReference>
<keyword evidence="1" id="KW-0863">Zinc-finger</keyword>
<dbReference type="InterPro" id="IPR047153">
    <property type="entry name" value="TRIM45/56/19-like"/>
</dbReference>
<evidence type="ECO:0000313" key="4">
    <source>
        <dbReference type="Proteomes" id="UP000507470"/>
    </source>
</evidence>
<sequence>MSKTESDTDIFHMASNDQRVCEPCSRGDTVSSGYSWCSDCEEILCAVCDKSHRVNKQTLTHNLTEIRDLPFIPKETVIKLRFCENHPEKIVDFYCAFHDVVCCQTCILESHRACQQVKVIDDVSGDIKSSALMEDVSKAVSSLLKTFQSVIENRNNNKESVFLQESIIKTSIAKLKQDLLQHVESLETSLLSELAKLKDETVSQLNIDITESKSMSESWQKIKQELDFNIEHGSNNQLFRLVQRLKNMISDEEMKLQDNLTRTMNFDMKYFVEEDLCTMISSHCKVNIANQHCGISHISQLDTKAQFVPAVLSFTPANSIDLSLHGTCAISGIEIIGDKLLLCHFNARKILVYKNDGTFIKEKCTEIKPYQISKMPNESHVALTTLDSSTILIIDSESLDSIRMINTEKPYTALKTLHHAFIIGGVNILDIISLDGSVNRPFIVPNIKDSKIRCIRKREDDTLLFTNSYYLYCIRLIDGTSIFEYSSTTEARGIAEDQYGNIYIADRGQKNIHRLAPDGSFIDIVLTEDDGIGIPIALHLVAIIVNYM</sequence>
<keyword evidence="4" id="KW-1185">Reference proteome</keyword>
<gene>
    <name evidence="3" type="ORF">MCOR_51836</name>
</gene>
<feature type="domain" description="B box-type" evidence="2">
    <location>
        <begin position="16"/>
        <end position="66"/>
    </location>
</feature>
<name>A0A6J8EGX9_MYTCO</name>
<dbReference type="SUPFAM" id="SSF63825">
    <property type="entry name" value="YWTD domain"/>
    <property type="match status" value="1"/>
</dbReference>
<proteinExistence type="predicted"/>
<protein>
    <recommendedName>
        <fullName evidence="2">B box-type domain-containing protein</fullName>
    </recommendedName>
</protein>
<evidence type="ECO:0000313" key="3">
    <source>
        <dbReference type="EMBL" id="CAC5419507.1"/>
    </source>
</evidence>
<dbReference type="Gene3D" id="3.30.160.60">
    <property type="entry name" value="Classic Zinc Finger"/>
    <property type="match status" value="1"/>
</dbReference>
<keyword evidence="1" id="KW-0479">Metal-binding</keyword>
<dbReference type="Gene3D" id="2.120.10.30">
    <property type="entry name" value="TolB, C-terminal domain"/>
    <property type="match status" value="1"/>
</dbReference>
<reference evidence="3 4" key="1">
    <citation type="submission" date="2020-06" db="EMBL/GenBank/DDBJ databases">
        <authorList>
            <person name="Li R."/>
            <person name="Bekaert M."/>
        </authorList>
    </citation>
    <scope>NUCLEOTIDE SEQUENCE [LARGE SCALE GENOMIC DNA]</scope>
    <source>
        <strain evidence="4">wild</strain>
    </source>
</reference>
<evidence type="ECO:0000256" key="1">
    <source>
        <dbReference type="PROSITE-ProRule" id="PRU00024"/>
    </source>
</evidence>
<dbReference type="Proteomes" id="UP000507470">
    <property type="component" value="Unassembled WGS sequence"/>
</dbReference>
<organism evidence="3 4">
    <name type="scientific">Mytilus coruscus</name>
    <name type="common">Sea mussel</name>
    <dbReference type="NCBI Taxonomy" id="42192"/>
    <lineage>
        <taxon>Eukaryota</taxon>
        <taxon>Metazoa</taxon>
        <taxon>Spiralia</taxon>
        <taxon>Lophotrochozoa</taxon>
        <taxon>Mollusca</taxon>
        <taxon>Bivalvia</taxon>
        <taxon>Autobranchia</taxon>
        <taxon>Pteriomorphia</taxon>
        <taxon>Mytilida</taxon>
        <taxon>Mytiloidea</taxon>
        <taxon>Mytilidae</taxon>
        <taxon>Mytilinae</taxon>
        <taxon>Mytilus</taxon>
    </lineage>
</organism>